<organism evidence="1 2">
    <name type="scientific">Tanacetum coccineum</name>
    <dbReference type="NCBI Taxonomy" id="301880"/>
    <lineage>
        <taxon>Eukaryota</taxon>
        <taxon>Viridiplantae</taxon>
        <taxon>Streptophyta</taxon>
        <taxon>Embryophyta</taxon>
        <taxon>Tracheophyta</taxon>
        <taxon>Spermatophyta</taxon>
        <taxon>Magnoliopsida</taxon>
        <taxon>eudicotyledons</taxon>
        <taxon>Gunneridae</taxon>
        <taxon>Pentapetalae</taxon>
        <taxon>asterids</taxon>
        <taxon>campanulids</taxon>
        <taxon>Asterales</taxon>
        <taxon>Asteraceae</taxon>
        <taxon>Asteroideae</taxon>
        <taxon>Anthemideae</taxon>
        <taxon>Anthemidinae</taxon>
        <taxon>Tanacetum</taxon>
    </lineage>
</organism>
<reference evidence="1" key="2">
    <citation type="submission" date="2022-01" db="EMBL/GenBank/DDBJ databases">
        <authorList>
            <person name="Yamashiro T."/>
            <person name="Shiraishi A."/>
            <person name="Satake H."/>
            <person name="Nakayama K."/>
        </authorList>
    </citation>
    <scope>NUCLEOTIDE SEQUENCE</scope>
</reference>
<reference evidence="1" key="1">
    <citation type="journal article" date="2022" name="Int. J. Mol. Sci.">
        <title>Draft Genome of Tanacetum Coccineum: Genomic Comparison of Closely Related Tanacetum-Family Plants.</title>
        <authorList>
            <person name="Yamashiro T."/>
            <person name="Shiraishi A."/>
            <person name="Nakayama K."/>
            <person name="Satake H."/>
        </authorList>
    </citation>
    <scope>NUCLEOTIDE SEQUENCE</scope>
</reference>
<evidence type="ECO:0000313" key="2">
    <source>
        <dbReference type="Proteomes" id="UP001151760"/>
    </source>
</evidence>
<sequence>MVSELALPFEVPTLRVVAYGVDSGIDEVKTDLVGILEQFKIDQAAINSYAAEQRALLQETIEKNKVEADRQFAEIMNALKARQSPTTLPATIPRFEENSGQSFSGKEVKDNCFKGAHVTEVADECGGKNLPLTDSTLKDLGIRMTVAL</sequence>
<gene>
    <name evidence="1" type="ORF">Tco_0681273</name>
</gene>
<comment type="caution">
    <text evidence="1">The sequence shown here is derived from an EMBL/GenBank/DDBJ whole genome shotgun (WGS) entry which is preliminary data.</text>
</comment>
<accession>A0ABQ4XMU9</accession>
<proteinExistence type="predicted"/>
<dbReference type="Proteomes" id="UP001151760">
    <property type="component" value="Unassembled WGS sequence"/>
</dbReference>
<evidence type="ECO:0000313" key="1">
    <source>
        <dbReference type="EMBL" id="GJS66709.1"/>
    </source>
</evidence>
<name>A0ABQ4XMU9_9ASTR</name>
<protein>
    <submittedName>
        <fullName evidence="1">Uncharacterized protein</fullName>
    </submittedName>
</protein>
<keyword evidence="2" id="KW-1185">Reference proteome</keyword>
<dbReference type="EMBL" id="BQNB010009668">
    <property type="protein sequence ID" value="GJS66709.1"/>
    <property type="molecule type" value="Genomic_DNA"/>
</dbReference>